<dbReference type="InterPro" id="IPR045249">
    <property type="entry name" value="HARBI1-like"/>
</dbReference>
<dbReference type="AlphaFoldDB" id="A0ABD3TP61"/>
<evidence type="ECO:0000313" key="1">
    <source>
        <dbReference type="EMBL" id="KAL3838877.1"/>
    </source>
</evidence>
<dbReference type="PANTHER" id="PTHR22930:SF221">
    <property type="entry name" value="NUCLEASE HARBI1"/>
    <property type="match status" value="1"/>
</dbReference>
<sequence length="81" mass="9336">MSMDWIIPFTDHSEILGYIRLNDKYYPHFKDCIGAIDGTHIKALLPKEAQAPFIGRKGMPTKNILVACDFDMCFTLYCLDY</sequence>
<dbReference type="EMBL" id="JBJXBP010000003">
    <property type="protein sequence ID" value="KAL3838877.1"/>
    <property type="molecule type" value="Genomic_DNA"/>
</dbReference>
<keyword evidence="2" id="KW-1185">Reference proteome</keyword>
<comment type="caution">
    <text evidence="1">The sequence shown here is derived from an EMBL/GenBank/DDBJ whole genome shotgun (WGS) entry which is preliminary data.</text>
</comment>
<gene>
    <name evidence="1" type="ORF">ACJIZ3_023468</name>
</gene>
<reference evidence="1 2" key="1">
    <citation type="submission" date="2024-12" db="EMBL/GenBank/DDBJ databases">
        <title>The unique morphological basis and parallel evolutionary history of personate flowers in Penstemon.</title>
        <authorList>
            <person name="Depatie T.H."/>
            <person name="Wessinger C.A."/>
        </authorList>
    </citation>
    <scope>NUCLEOTIDE SEQUENCE [LARGE SCALE GENOMIC DNA]</scope>
    <source>
        <strain evidence="1">WTNN_2</strain>
        <tissue evidence="1">Leaf</tissue>
    </source>
</reference>
<evidence type="ECO:0000313" key="2">
    <source>
        <dbReference type="Proteomes" id="UP001634393"/>
    </source>
</evidence>
<protein>
    <recommendedName>
        <fullName evidence="3">DDE Tnp4 domain-containing protein</fullName>
    </recommendedName>
</protein>
<organism evidence="1 2">
    <name type="scientific">Penstemon smallii</name>
    <dbReference type="NCBI Taxonomy" id="265156"/>
    <lineage>
        <taxon>Eukaryota</taxon>
        <taxon>Viridiplantae</taxon>
        <taxon>Streptophyta</taxon>
        <taxon>Embryophyta</taxon>
        <taxon>Tracheophyta</taxon>
        <taxon>Spermatophyta</taxon>
        <taxon>Magnoliopsida</taxon>
        <taxon>eudicotyledons</taxon>
        <taxon>Gunneridae</taxon>
        <taxon>Pentapetalae</taxon>
        <taxon>asterids</taxon>
        <taxon>lamiids</taxon>
        <taxon>Lamiales</taxon>
        <taxon>Plantaginaceae</taxon>
        <taxon>Cheloneae</taxon>
        <taxon>Penstemon</taxon>
    </lineage>
</organism>
<dbReference type="PANTHER" id="PTHR22930">
    <property type="match status" value="1"/>
</dbReference>
<proteinExistence type="predicted"/>
<evidence type="ECO:0008006" key="3">
    <source>
        <dbReference type="Google" id="ProtNLM"/>
    </source>
</evidence>
<accession>A0ABD3TP61</accession>
<dbReference type="Proteomes" id="UP001634393">
    <property type="component" value="Unassembled WGS sequence"/>
</dbReference>
<name>A0ABD3TP61_9LAMI</name>